<gene>
    <name evidence="2" type="ORF">CC84DRAFT_1048496</name>
</gene>
<keyword evidence="3" id="KW-1185">Reference proteome</keyword>
<feature type="non-terminal residue" evidence="2">
    <location>
        <position position="1"/>
    </location>
</feature>
<reference evidence="2 3" key="1">
    <citation type="submission" date="2016-05" db="EMBL/GenBank/DDBJ databases">
        <title>Comparative analysis of secretome profiles of manganese(II)-oxidizing ascomycete fungi.</title>
        <authorList>
            <consortium name="DOE Joint Genome Institute"/>
            <person name="Zeiner C.A."/>
            <person name="Purvine S.O."/>
            <person name="Zink E.M."/>
            <person name="Wu S."/>
            <person name="Pasa-Tolic L."/>
            <person name="Chaput D.L."/>
            <person name="Haridas S."/>
            <person name="Grigoriev I.V."/>
            <person name="Santelli C.M."/>
            <person name="Hansel C.M."/>
        </authorList>
    </citation>
    <scope>NUCLEOTIDE SEQUENCE [LARGE SCALE GENOMIC DNA]</scope>
    <source>
        <strain evidence="2 3">AP3s5-JAC2a</strain>
    </source>
</reference>
<dbReference type="InterPro" id="IPR050546">
    <property type="entry name" value="Glycosyl_Hydrlase_16"/>
</dbReference>
<organism evidence="2 3">
    <name type="scientific">Paraphaeosphaeria sporulosa</name>
    <dbReference type="NCBI Taxonomy" id="1460663"/>
    <lineage>
        <taxon>Eukaryota</taxon>
        <taxon>Fungi</taxon>
        <taxon>Dikarya</taxon>
        <taxon>Ascomycota</taxon>
        <taxon>Pezizomycotina</taxon>
        <taxon>Dothideomycetes</taxon>
        <taxon>Pleosporomycetidae</taxon>
        <taxon>Pleosporales</taxon>
        <taxon>Massarineae</taxon>
        <taxon>Didymosphaeriaceae</taxon>
        <taxon>Paraphaeosphaeria</taxon>
    </lineage>
</organism>
<dbReference type="PANTHER" id="PTHR10963:SF24">
    <property type="entry name" value="GLYCOSIDASE C21B10.07-RELATED"/>
    <property type="match status" value="1"/>
</dbReference>
<accession>A0A177BUE4</accession>
<protein>
    <recommendedName>
        <fullName evidence="1">GH16 domain-containing protein</fullName>
    </recommendedName>
</protein>
<feature type="non-terminal residue" evidence="2">
    <location>
        <position position="280"/>
    </location>
</feature>
<dbReference type="Pfam" id="PF26113">
    <property type="entry name" value="GH16_XgeA"/>
    <property type="match status" value="1"/>
</dbReference>
<evidence type="ECO:0000259" key="1">
    <source>
        <dbReference type="PROSITE" id="PS51762"/>
    </source>
</evidence>
<evidence type="ECO:0000313" key="2">
    <source>
        <dbReference type="EMBL" id="OAF99073.1"/>
    </source>
</evidence>
<name>A0A177BUE4_9PLEO</name>
<dbReference type="OrthoDB" id="192832at2759"/>
<dbReference type="CDD" id="cd02181">
    <property type="entry name" value="GH16_fungal_Lam16A_glucanase"/>
    <property type="match status" value="1"/>
</dbReference>
<dbReference type="RefSeq" id="XP_018029439.1">
    <property type="nucleotide sequence ID" value="XM_018173439.1"/>
</dbReference>
<evidence type="ECO:0000313" key="3">
    <source>
        <dbReference type="Proteomes" id="UP000077069"/>
    </source>
</evidence>
<feature type="domain" description="GH16" evidence="1">
    <location>
        <begin position="1"/>
        <end position="240"/>
    </location>
</feature>
<proteinExistence type="predicted"/>
<dbReference type="STRING" id="1460663.A0A177BUE4"/>
<dbReference type="PROSITE" id="PS51762">
    <property type="entry name" value="GH16_2"/>
    <property type="match status" value="1"/>
</dbReference>
<dbReference type="InterPro" id="IPR013320">
    <property type="entry name" value="ConA-like_dom_sf"/>
</dbReference>
<dbReference type="EMBL" id="KV441563">
    <property type="protein sequence ID" value="OAF99073.1"/>
    <property type="molecule type" value="Genomic_DNA"/>
</dbReference>
<dbReference type="InterPro" id="IPR000757">
    <property type="entry name" value="Beta-glucanase-like"/>
</dbReference>
<dbReference type="InParanoid" id="A0A177BUE4"/>
<dbReference type="GO" id="GO:0009251">
    <property type="term" value="P:glucan catabolic process"/>
    <property type="evidence" value="ECO:0007669"/>
    <property type="project" value="TreeGrafter"/>
</dbReference>
<dbReference type="Proteomes" id="UP000077069">
    <property type="component" value="Unassembled WGS sequence"/>
</dbReference>
<dbReference type="GeneID" id="28756925"/>
<dbReference type="SUPFAM" id="SSF49899">
    <property type="entry name" value="Concanavalin A-like lectins/glucanases"/>
    <property type="match status" value="1"/>
</dbReference>
<dbReference type="Gene3D" id="2.60.120.200">
    <property type="match status" value="1"/>
</dbReference>
<sequence length="280" mass="29626">DPTGGFVQYVTKEVAGSTPLIGNSSDLIYIGVDDANAYTPGGVGRPSVRLQSKLTFTEGLFVIDLTHIPVGCGTWPALWTTGLNDWPADGEIDIIENVNDARANNAAIHATGDCLVDAATSQTGTWKSTDCSVGHDDNQGCGTVFTEPFNYGAEFNANGGGVYAMEWTSDTIKIWFFPPTNVPLTLLNGGVPDSATFGTPSSVFNGPCSGSFSEKFFNHSIIIDTTFCGGWAGGTFGTGSSSCPIKEGLSPQDSCIDFVANNPEAFKDAYWGIRSVKVWE</sequence>
<dbReference type="AlphaFoldDB" id="A0A177BUE4"/>
<dbReference type="PANTHER" id="PTHR10963">
    <property type="entry name" value="GLYCOSYL HYDROLASE-RELATED"/>
    <property type="match status" value="1"/>
</dbReference>
<dbReference type="GO" id="GO:0004553">
    <property type="term" value="F:hydrolase activity, hydrolyzing O-glycosyl compounds"/>
    <property type="evidence" value="ECO:0007669"/>
    <property type="project" value="InterPro"/>
</dbReference>